<feature type="transmembrane region" description="Helical" evidence="3">
    <location>
        <begin position="153"/>
        <end position="175"/>
    </location>
</feature>
<evidence type="ECO:0000256" key="1">
    <source>
        <dbReference type="ARBA" id="ARBA00022692"/>
    </source>
</evidence>
<protein>
    <submittedName>
        <fullName evidence="5">ECF transporter S component</fullName>
    </submittedName>
</protein>
<feature type="transmembrane region" description="Helical" evidence="3">
    <location>
        <begin position="12"/>
        <end position="34"/>
    </location>
</feature>
<evidence type="ECO:0000313" key="5">
    <source>
        <dbReference type="EMBL" id="NMK39305.1"/>
    </source>
</evidence>
<dbReference type="RefSeq" id="WP_027895749.1">
    <property type="nucleotide sequence ID" value="NZ_CABMON010000006.1"/>
</dbReference>
<reference evidence="5 7" key="2">
    <citation type="submission" date="2020-04" db="EMBL/GenBank/DDBJ databases">
        <authorList>
            <person name="Hitch T.C.A."/>
            <person name="Wylensek D."/>
            <person name="Clavel T."/>
        </authorList>
    </citation>
    <scope>NUCLEOTIDE SEQUENCE [LARGE SCALE GENOMIC DNA]</scope>
    <source>
        <strain evidence="5 7">WCA-386-APC-2A</strain>
    </source>
</reference>
<dbReference type="EMBL" id="CP027569">
    <property type="protein sequence ID" value="AVO27761.1"/>
    <property type="molecule type" value="Genomic_DNA"/>
</dbReference>
<evidence type="ECO:0000256" key="3">
    <source>
        <dbReference type="SAM" id="Phobius"/>
    </source>
</evidence>
<reference evidence="4 6" key="1">
    <citation type="journal article" date="2018" name="Genome Announc.">
        <title>Complete genomes of two Megasphaera elsdenii strains, NCIMB 702410 and ATCC 25940.</title>
        <authorList>
            <person name="Hatmaker E.A."/>
            <person name="O'Dell K."/>
            <person name="Riley L.A."/>
            <person name="Klingeman D.M."/>
            <person name="Guss A.M."/>
        </authorList>
    </citation>
    <scope>NUCLEOTIDE SEQUENCE [LARGE SCALE GENOMIC DNA]</scope>
    <source>
        <strain evidence="4 6">NCIMB702410</strain>
    </source>
</reference>
<feature type="transmembrane region" description="Helical" evidence="3">
    <location>
        <begin position="80"/>
        <end position="102"/>
    </location>
</feature>
<sequence>MSSYSMEHKQQAVSAGSLCYAAVLTALVFVLTFVPKIPIPLGYAHLGDAIIFASVLFSTRRQAALAASVGSALSDFIGGFPLWIIPTLIIKYVMVEAVFYTVRPDKREWKLTSPRVFFGFFLSAAWMVLSYTVSGSLLYGSWAVGIPMVPGLIGEGVVNMIAAYALAACLVKARFRGYGYSLKR</sequence>
<dbReference type="Proteomes" id="UP000536773">
    <property type="component" value="Unassembled WGS sequence"/>
</dbReference>
<evidence type="ECO:0000313" key="7">
    <source>
        <dbReference type="Proteomes" id="UP000536773"/>
    </source>
</evidence>
<keyword evidence="3" id="KW-0472">Membrane</keyword>
<organism evidence="5 7">
    <name type="scientific">Megasphaera elsdenii</name>
    <dbReference type="NCBI Taxonomy" id="907"/>
    <lineage>
        <taxon>Bacteria</taxon>
        <taxon>Bacillati</taxon>
        <taxon>Bacillota</taxon>
        <taxon>Negativicutes</taxon>
        <taxon>Veillonellales</taxon>
        <taxon>Veillonellaceae</taxon>
        <taxon>Megasphaera</taxon>
    </lineage>
</organism>
<dbReference type="Pfam" id="PF07155">
    <property type="entry name" value="ECF-ribofla_trS"/>
    <property type="match status" value="1"/>
</dbReference>
<dbReference type="OrthoDB" id="411368at2"/>
<dbReference type="InterPro" id="IPR009825">
    <property type="entry name" value="ECF_substrate-spec-like"/>
</dbReference>
<dbReference type="GO" id="GO:0016020">
    <property type="term" value="C:membrane"/>
    <property type="evidence" value="ECO:0007669"/>
    <property type="project" value="InterPro"/>
</dbReference>
<evidence type="ECO:0000313" key="6">
    <source>
        <dbReference type="Proteomes" id="UP000238358"/>
    </source>
</evidence>
<dbReference type="PANTHER" id="PTHR37815">
    <property type="entry name" value="UPF0397 PROTEIN BC_2624-RELATED"/>
    <property type="match status" value="1"/>
</dbReference>
<name>A0A1M6MUJ9_MEGEL</name>
<dbReference type="PANTHER" id="PTHR37815:SF3">
    <property type="entry name" value="UPF0397 PROTEIN SPR0429"/>
    <property type="match status" value="1"/>
</dbReference>
<feature type="transmembrane region" description="Helical" evidence="3">
    <location>
        <begin position="114"/>
        <end position="133"/>
    </location>
</feature>
<evidence type="ECO:0000313" key="4">
    <source>
        <dbReference type="EMBL" id="AVO27761.1"/>
    </source>
</evidence>
<dbReference type="AlphaFoldDB" id="A0A1M6MUJ9"/>
<dbReference type="Gene3D" id="1.10.1760.20">
    <property type="match status" value="1"/>
</dbReference>
<accession>A0A1M6MUJ9</accession>
<keyword evidence="2 3" id="KW-1133">Transmembrane helix</keyword>
<dbReference type="Proteomes" id="UP000238358">
    <property type="component" value="Chromosome"/>
</dbReference>
<evidence type="ECO:0000256" key="2">
    <source>
        <dbReference type="ARBA" id="ARBA00022989"/>
    </source>
</evidence>
<dbReference type="EMBL" id="JABBJH010000010">
    <property type="protein sequence ID" value="NMK39305.1"/>
    <property type="molecule type" value="Genomic_DNA"/>
</dbReference>
<keyword evidence="1 3" id="KW-0812">Transmembrane</keyword>
<proteinExistence type="predicted"/>
<gene>
    <name evidence="4" type="ORF">C6Y28_09115</name>
    <name evidence="5" type="ORF">HG933_07930</name>
</gene>